<dbReference type="SMART" id="SM00908">
    <property type="entry name" value="Gal-bind_lectin"/>
    <property type="match status" value="2"/>
</dbReference>
<dbReference type="Proteomes" id="UP000887572">
    <property type="component" value="Unplaced"/>
</dbReference>
<dbReference type="PROSITE" id="PS51304">
    <property type="entry name" value="GALECTIN"/>
    <property type="match status" value="2"/>
</dbReference>
<sequence length="788" mass="90175">MAQMPITFQSQKNGKKMVGIFEPHTKNNLPYVRMVNNWAAGLNQKVTIVGTPNHDSCEKMQISFMEVRFRDQQFLITYKGEEVKAEGAFPFKPGKDFKLEITLNKTNPTVITVDGVEIKHGLSKYYIDDYLHLVTFNGEAKLHEFHVSPEPTKQLMEANSRVVITPANAAAFLSFWDGHKQLYQSGYFHYLSGFTHGKRIVLDVAMAKDLPYYAIELVSMENRIGPGFKLIKPFVLVIEFEKRKVYFASRLDPEETDNAMFEYLSERFQATELKKPFPFFYDQRLSIEFLSDLDKSAVEVKINGADFGRLDVEQFDLAMVNMLVVGYYFKLYSVTIEPEVDQHLLSGGVGGKPGGGTVLESFGKFGRILKTPYTYHGIGGFVPPKWFRIFAEIRSKGYFNIEMYDNAGSKLFHFGVYIDPPNLTHHDTHRYWIYCWVIGMATTHTVCYGEIPIVLNRPFALDLTAGTKEIHIDIDGKRFYTAGGWKEEDLKRVNTLKIFDNIVLFGVYSERTGNLKLPYECDLFGFLPPTHFRIFGSPQAGVFYVRLYDKKAGDDKDKYILSFAVNLGADGKKFIDRWWVGKPDYKEKIAEGATVPFSVGVPFMLDVLAGNDQIVFYVNGKKFNTVATTVVDMQTISKLKVYENIHLHSVELGVPYSADIKEGFIKAGKKIRMVLILLNEGDTRTRFDMFDKMNDILFHFGIRPDTKKAVRNTYKKTDGWMKEENDGSFPFVMEKQFVLEFVAQKEKIEIVVDGKKEFEFKARDDLSEVVKFEVSGELVLQSVNVLEK</sequence>
<keyword evidence="3" id="KW-1185">Reference proteome</keyword>
<dbReference type="SUPFAM" id="SSF49899">
    <property type="entry name" value="Concanavalin A-like lectins/glucanases"/>
    <property type="match status" value="3"/>
</dbReference>
<evidence type="ECO:0000313" key="4">
    <source>
        <dbReference type="WBParaSite" id="Gr19_v10_g13226.t2"/>
    </source>
</evidence>
<dbReference type="PANTHER" id="PTHR11346:SF147">
    <property type="entry name" value="GALECTIN"/>
    <property type="match status" value="1"/>
</dbReference>
<protein>
    <submittedName>
        <fullName evidence="4">Galectin domain-containing protein</fullName>
    </submittedName>
</protein>
<dbReference type="InterPro" id="IPR001079">
    <property type="entry name" value="Galectin_CRD"/>
</dbReference>
<evidence type="ECO:0000313" key="3">
    <source>
        <dbReference type="Proteomes" id="UP000887572"/>
    </source>
</evidence>
<feature type="domain" description="Galectin" evidence="2">
    <location>
        <begin position="518"/>
        <end position="653"/>
    </location>
</feature>
<dbReference type="WBParaSite" id="Gr19_v10_g13226.t2">
    <property type="protein sequence ID" value="Gr19_v10_g13226.t2"/>
    <property type="gene ID" value="Gr19_v10_g13226"/>
</dbReference>
<feature type="domain" description="Galectin" evidence="2">
    <location>
        <begin position="657"/>
        <end position="786"/>
    </location>
</feature>
<accession>A0A914H366</accession>
<keyword evidence="1" id="KW-0430">Lectin</keyword>
<dbReference type="InterPro" id="IPR013320">
    <property type="entry name" value="ConA-like_dom_sf"/>
</dbReference>
<name>A0A914H366_GLORO</name>
<dbReference type="InterPro" id="IPR044156">
    <property type="entry name" value="Galectin-like"/>
</dbReference>
<dbReference type="SMART" id="SM00276">
    <property type="entry name" value="GLECT"/>
    <property type="match status" value="1"/>
</dbReference>
<organism evidence="3 4">
    <name type="scientific">Globodera rostochiensis</name>
    <name type="common">Golden nematode worm</name>
    <name type="synonym">Heterodera rostochiensis</name>
    <dbReference type="NCBI Taxonomy" id="31243"/>
    <lineage>
        <taxon>Eukaryota</taxon>
        <taxon>Metazoa</taxon>
        <taxon>Ecdysozoa</taxon>
        <taxon>Nematoda</taxon>
        <taxon>Chromadorea</taxon>
        <taxon>Rhabditida</taxon>
        <taxon>Tylenchina</taxon>
        <taxon>Tylenchomorpha</taxon>
        <taxon>Tylenchoidea</taxon>
        <taxon>Heteroderidae</taxon>
        <taxon>Heteroderinae</taxon>
        <taxon>Globodera</taxon>
    </lineage>
</organism>
<dbReference type="CDD" id="cd00070">
    <property type="entry name" value="GLECT"/>
    <property type="match status" value="1"/>
</dbReference>
<evidence type="ECO:0000256" key="1">
    <source>
        <dbReference type="ARBA" id="ARBA00022734"/>
    </source>
</evidence>
<dbReference type="AlphaFoldDB" id="A0A914H366"/>
<proteinExistence type="predicted"/>
<dbReference type="GO" id="GO:0030246">
    <property type="term" value="F:carbohydrate binding"/>
    <property type="evidence" value="ECO:0007669"/>
    <property type="project" value="UniProtKB-KW"/>
</dbReference>
<dbReference type="PANTHER" id="PTHR11346">
    <property type="entry name" value="GALECTIN"/>
    <property type="match status" value="1"/>
</dbReference>
<evidence type="ECO:0000259" key="2">
    <source>
        <dbReference type="PROSITE" id="PS51304"/>
    </source>
</evidence>
<dbReference type="Pfam" id="PF00337">
    <property type="entry name" value="Gal-bind_lectin"/>
    <property type="match status" value="2"/>
</dbReference>
<reference evidence="4" key="1">
    <citation type="submission" date="2022-11" db="UniProtKB">
        <authorList>
            <consortium name="WormBaseParasite"/>
        </authorList>
    </citation>
    <scope>IDENTIFICATION</scope>
</reference>
<dbReference type="Gene3D" id="2.60.120.200">
    <property type="match status" value="2"/>
</dbReference>